<dbReference type="AlphaFoldDB" id="A0A382C608"/>
<proteinExistence type="predicted"/>
<sequence>MEVFLPSQAKPDLNAKPGSSSSGQGDVSAGKNSSFLQILRPKTGLSDKPVSNDRVESKTKVSGTALHHTASTGRPSRKPNRKTTELFDETVARSSQVLKKSKKQSEEQSVPAVTLGQASQQVDSKAKLISLKKQTGSLLGSLPKTNFSSIGKGQADKASPKVAAGGLSTVSTKQETGLKLQKVSTPNARGIAFGVEKKGAKNTAKTEPISDKENNPLAR</sequence>
<evidence type="ECO:0000256" key="1">
    <source>
        <dbReference type="SAM" id="MobiDB-lite"/>
    </source>
</evidence>
<reference evidence="2" key="1">
    <citation type="submission" date="2018-05" db="EMBL/GenBank/DDBJ databases">
        <authorList>
            <person name="Lanie J.A."/>
            <person name="Ng W.-L."/>
            <person name="Kazmierczak K.M."/>
            <person name="Andrzejewski T.M."/>
            <person name="Davidsen T.M."/>
            <person name="Wayne K.J."/>
            <person name="Tettelin H."/>
            <person name="Glass J.I."/>
            <person name="Rusch D."/>
            <person name="Podicherti R."/>
            <person name="Tsui H.-C.T."/>
            <person name="Winkler M.E."/>
        </authorList>
    </citation>
    <scope>NUCLEOTIDE SEQUENCE</scope>
</reference>
<feature type="compositionally biased region" description="Basic and acidic residues" evidence="1">
    <location>
        <begin position="208"/>
        <end position="219"/>
    </location>
</feature>
<feature type="compositionally biased region" description="Basic and acidic residues" evidence="1">
    <location>
        <begin position="50"/>
        <end position="59"/>
    </location>
</feature>
<feature type="non-terminal residue" evidence="2">
    <location>
        <position position="219"/>
    </location>
</feature>
<feature type="region of interest" description="Disordered" evidence="1">
    <location>
        <begin position="1"/>
        <end position="123"/>
    </location>
</feature>
<gene>
    <name evidence="2" type="ORF">METZ01_LOCUS174168</name>
</gene>
<feature type="region of interest" description="Disordered" evidence="1">
    <location>
        <begin position="194"/>
        <end position="219"/>
    </location>
</feature>
<evidence type="ECO:0000313" key="2">
    <source>
        <dbReference type="EMBL" id="SVB21314.1"/>
    </source>
</evidence>
<accession>A0A382C608</accession>
<dbReference type="EMBL" id="UINC01032897">
    <property type="protein sequence ID" value="SVB21314.1"/>
    <property type="molecule type" value="Genomic_DNA"/>
</dbReference>
<protein>
    <submittedName>
        <fullName evidence="2">Uncharacterized protein</fullName>
    </submittedName>
</protein>
<feature type="compositionally biased region" description="Polar residues" evidence="1">
    <location>
        <begin position="17"/>
        <end position="36"/>
    </location>
</feature>
<organism evidence="2">
    <name type="scientific">marine metagenome</name>
    <dbReference type="NCBI Taxonomy" id="408172"/>
    <lineage>
        <taxon>unclassified sequences</taxon>
        <taxon>metagenomes</taxon>
        <taxon>ecological metagenomes</taxon>
    </lineage>
</organism>
<name>A0A382C608_9ZZZZ</name>